<evidence type="ECO:0000313" key="2">
    <source>
        <dbReference type="Proteomes" id="UP000692954"/>
    </source>
</evidence>
<dbReference type="Proteomes" id="UP000692954">
    <property type="component" value="Unassembled WGS sequence"/>
</dbReference>
<organism evidence="1 2">
    <name type="scientific">Paramecium sonneborni</name>
    <dbReference type="NCBI Taxonomy" id="65129"/>
    <lineage>
        <taxon>Eukaryota</taxon>
        <taxon>Sar</taxon>
        <taxon>Alveolata</taxon>
        <taxon>Ciliophora</taxon>
        <taxon>Intramacronucleata</taxon>
        <taxon>Oligohymenophorea</taxon>
        <taxon>Peniculida</taxon>
        <taxon>Parameciidae</taxon>
        <taxon>Paramecium</taxon>
    </lineage>
</organism>
<evidence type="ECO:0000313" key="1">
    <source>
        <dbReference type="EMBL" id="CAD8050055.1"/>
    </source>
</evidence>
<accession>A0A8S1K8I0</accession>
<dbReference type="AlphaFoldDB" id="A0A8S1K8I0"/>
<gene>
    <name evidence="1" type="ORF">PSON_ATCC_30995.1.T0040451</name>
</gene>
<name>A0A8S1K8I0_9CILI</name>
<comment type="caution">
    <text evidence="1">The sequence shown here is derived from an EMBL/GenBank/DDBJ whole genome shotgun (WGS) entry which is preliminary data.</text>
</comment>
<sequence>MSNYFYQILIQYIFKIKKVNIARQSFYQFTRQRNWKTSKGDKKQLHSFSILHKNNIVVKDHKKIILKSFRNNIKYFLILTNDIPLSERVVKRCNIAQKNCYFGLNTQTQQTQRSEFKSINGEICQSLLSKTQRNDKMDIIQERINTYQYILCEQRFKNYLNIEKQRLKLVEEQLKKISSYQKNQHKSLKYLLVIKPFQILLKVQINKFTKMGLILQTTEKLLKELYEFIQQAQIKFFKKEQEQIY</sequence>
<dbReference type="EMBL" id="CAJJDN010000004">
    <property type="protein sequence ID" value="CAD8050055.1"/>
    <property type="molecule type" value="Genomic_DNA"/>
</dbReference>
<protein>
    <submittedName>
        <fullName evidence="1">Uncharacterized protein</fullName>
    </submittedName>
</protein>
<reference evidence="1" key="1">
    <citation type="submission" date="2021-01" db="EMBL/GenBank/DDBJ databases">
        <authorList>
            <consortium name="Genoscope - CEA"/>
            <person name="William W."/>
        </authorList>
    </citation>
    <scope>NUCLEOTIDE SEQUENCE</scope>
</reference>
<proteinExistence type="predicted"/>
<keyword evidence="2" id="KW-1185">Reference proteome</keyword>